<dbReference type="Proteomes" id="UP001167160">
    <property type="component" value="Unassembled WGS sequence"/>
</dbReference>
<keyword evidence="4" id="KW-1185">Reference proteome</keyword>
<name>A0ABT0X0N3_9ACTN</name>
<evidence type="ECO:0000313" key="3">
    <source>
        <dbReference type="EMBL" id="MCM2576121.1"/>
    </source>
</evidence>
<feature type="region of interest" description="Disordered" evidence="1">
    <location>
        <begin position="32"/>
        <end position="72"/>
    </location>
</feature>
<evidence type="ECO:0008006" key="5">
    <source>
        <dbReference type="Google" id="ProtNLM"/>
    </source>
</evidence>
<dbReference type="RefSeq" id="WP_251408429.1">
    <property type="nucleotide sequence ID" value="NZ_JAMQGM010000002.1"/>
</dbReference>
<accession>A0ABT0X0N3</accession>
<sequence length="128" mass="13540">MRKLRKAAVVVVMVGSVGMFGAGSAFANDMYGSEKGYGHHESEKGHHDSDKGWDKGDKGHHKSKKEEALEAPDFIVNNPQYMDCSYTENSASLLSQATVAAVGGASTQTMNLGNVCAQTGPVFGDGED</sequence>
<gene>
    <name evidence="3" type="ORF">M1E25_01925</name>
</gene>
<evidence type="ECO:0000256" key="1">
    <source>
        <dbReference type="SAM" id="MobiDB-lite"/>
    </source>
</evidence>
<feature type="signal peptide" evidence="2">
    <location>
        <begin position="1"/>
        <end position="27"/>
    </location>
</feature>
<keyword evidence="2" id="KW-0732">Signal</keyword>
<feature type="chain" id="PRO_5046780842" description="Secreted protein" evidence="2">
    <location>
        <begin position="28"/>
        <end position="128"/>
    </location>
</feature>
<comment type="caution">
    <text evidence="3">The sequence shown here is derived from an EMBL/GenBank/DDBJ whole genome shotgun (WGS) entry which is preliminary data.</text>
</comment>
<dbReference type="EMBL" id="JAMQGM010000002">
    <property type="protein sequence ID" value="MCM2576121.1"/>
    <property type="molecule type" value="Genomic_DNA"/>
</dbReference>
<evidence type="ECO:0000256" key="2">
    <source>
        <dbReference type="SAM" id="SignalP"/>
    </source>
</evidence>
<evidence type="ECO:0000313" key="4">
    <source>
        <dbReference type="Proteomes" id="UP001167160"/>
    </source>
</evidence>
<proteinExistence type="predicted"/>
<feature type="compositionally biased region" description="Basic and acidic residues" evidence="1">
    <location>
        <begin position="36"/>
        <end position="57"/>
    </location>
</feature>
<reference evidence="3" key="1">
    <citation type="journal article" date="2023" name="Int. J. Syst. Evol. Microbiol.">
        <title>Streptomyces meridianus sp. nov. isolated from brackish water of the Tagus estuary in Alcochete, Portugal.</title>
        <authorList>
            <person name="Santos J.D.N."/>
            <person name="Klimek D."/>
            <person name="Calusinska M."/>
            <person name="Lobo Da Cunha A."/>
            <person name="Catita J."/>
            <person name="Goncalves H."/>
            <person name="Gonzalez I."/>
            <person name="Reyes F."/>
            <person name="Lage O.M."/>
        </authorList>
    </citation>
    <scope>NUCLEOTIDE SEQUENCE</scope>
    <source>
        <strain evidence="3">MTZ3.1</strain>
    </source>
</reference>
<protein>
    <recommendedName>
        <fullName evidence="5">Secreted protein</fullName>
    </recommendedName>
</protein>
<organism evidence="3 4">
    <name type="scientific">Streptomyces meridianus</name>
    <dbReference type="NCBI Taxonomy" id="2938945"/>
    <lineage>
        <taxon>Bacteria</taxon>
        <taxon>Bacillati</taxon>
        <taxon>Actinomycetota</taxon>
        <taxon>Actinomycetes</taxon>
        <taxon>Kitasatosporales</taxon>
        <taxon>Streptomycetaceae</taxon>
        <taxon>Streptomyces</taxon>
    </lineage>
</organism>